<evidence type="ECO:0000256" key="1">
    <source>
        <dbReference type="ARBA" id="ARBA00006484"/>
    </source>
</evidence>
<accession>A0ABY8H605</accession>
<dbReference type="EMBL" id="CP121252">
    <property type="protein sequence ID" value="WFP16093.1"/>
    <property type="molecule type" value="Genomic_DNA"/>
</dbReference>
<evidence type="ECO:0000259" key="4">
    <source>
        <dbReference type="SMART" id="SM00822"/>
    </source>
</evidence>
<gene>
    <name evidence="5" type="ORF">P8192_11940</name>
</gene>
<dbReference type="InterPro" id="IPR036291">
    <property type="entry name" value="NAD(P)-bd_dom_sf"/>
</dbReference>
<dbReference type="SMART" id="SM00822">
    <property type="entry name" value="PKS_KR"/>
    <property type="match status" value="1"/>
</dbReference>
<dbReference type="PANTHER" id="PTHR44196">
    <property type="entry name" value="DEHYDROGENASE/REDUCTASE SDR FAMILY MEMBER 7B"/>
    <property type="match status" value="1"/>
</dbReference>
<protein>
    <submittedName>
        <fullName evidence="5">SDR family oxidoreductase</fullName>
        <ecNumber evidence="5">1.-.-.-</ecNumber>
    </submittedName>
</protein>
<dbReference type="Proteomes" id="UP001219037">
    <property type="component" value="Chromosome"/>
</dbReference>
<dbReference type="PIRSF" id="PIRSF000126">
    <property type="entry name" value="11-beta-HSD1"/>
    <property type="match status" value="1"/>
</dbReference>
<dbReference type="Pfam" id="PF00106">
    <property type="entry name" value="adh_short"/>
    <property type="match status" value="1"/>
</dbReference>
<proteinExistence type="inferred from homology"/>
<dbReference type="PRINTS" id="PR00080">
    <property type="entry name" value="SDRFAMILY"/>
</dbReference>
<dbReference type="EC" id="1.-.-.-" evidence="5"/>
<dbReference type="PRINTS" id="PR00081">
    <property type="entry name" value="GDHRDH"/>
</dbReference>
<dbReference type="GO" id="GO:0016491">
    <property type="term" value="F:oxidoreductase activity"/>
    <property type="evidence" value="ECO:0007669"/>
    <property type="project" value="UniProtKB-KW"/>
</dbReference>
<keyword evidence="2 5" id="KW-0560">Oxidoreductase</keyword>
<dbReference type="SUPFAM" id="SSF51735">
    <property type="entry name" value="NAD(P)-binding Rossmann-fold domains"/>
    <property type="match status" value="1"/>
</dbReference>
<dbReference type="InterPro" id="IPR002347">
    <property type="entry name" value="SDR_fam"/>
</dbReference>
<sequence>MPKQTAPPLAPVDPGTALITGASSGLGEAFARHLAQQGYRLVLTGRSVDALAELAHTLESDYDATVETLPADLSDDEDLQRVVDRLCSPTHPVGFLINNAGIGVAEELHASELDDELAMLRLNVEVPLRLCHAVLPGLLRRGGRILNVSSVAALMPRGTYGASKSWLLAFSEWAHTRYRAEGVHVTALCPGPMRTQFHDRARISLRRRPGWSFTAVDQVALEGIAACQEGRAVHIPGRAARVLSRVSRLAPSGVVERLARTGITATGSVDAASTKRTERTS</sequence>
<dbReference type="RefSeq" id="WP_278157256.1">
    <property type="nucleotide sequence ID" value="NZ_CP121252.1"/>
</dbReference>
<organism evidence="5 6">
    <name type="scientific">Citricoccus muralis</name>
    <dbReference type="NCBI Taxonomy" id="169134"/>
    <lineage>
        <taxon>Bacteria</taxon>
        <taxon>Bacillati</taxon>
        <taxon>Actinomycetota</taxon>
        <taxon>Actinomycetes</taxon>
        <taxon>Micrococcales</taxon>
        <taxon>Micrococcaceae</taxon>
        <taxon>Citricoccus</taxon>
    </lineage>
</organism>
<dbReference type="PANTHER" id="PTHR44196:SF2">
    <property type="entry name" value="SHORT-CHAIN DEHYDROGENASE-RELATED"/>
    <property type="match status" value="1"/>
</dbReference>
<keyword evidence="6" id="KW-1185">Reference proteome</keyword>
<reference evidence="5 6" key="1">
    <citation type="submission" date="2023-04" db="EMBL/GenBank/DDBJ databases">
        <title>Funneling lignin-derived compounds into biodiesel using alkali-halophilic Citricoccus sp. P2.</title>
        <authorList>
            <person name="Luo C.-B."/>
        </authorList>
    </citation>
    <scope>NUCLEOTIDE SEQUENCE [LARGE SCALE GENOMIC DNA]</scope>
    <source>
        <strain evidence="5 6">P2</strain>
    </source>
</reference>
<evidence type="ECO:0000313" key="5">
    <source>
        <dbReference type="EMBL" id="WFP16093.1"/>
    </source>
</evidence>
<comment type="similarity">
    <text evidence="1 3">Belongs to the short-chain dehydrogenases/reductases (SDR) family.</text>
</comment>
<evidence type="ECO:0000313" key="6">
    <source>
        <dbReference type="Proteomes" id="UP001219037"/>
    </source>
</evidence>
<feature type="domain" description="Ketoreductase" evidence="4">
    <location>
        <begin position="15"/>
        <end position="196"/>
    </location>
</feature>
<dbReference type="InterPro" id="IPR057326">
    <property type="entry name" value="KR_dom"/>
</dbReference>
<evidence type="ECO:0000256" key="2">
    <source>
        <dbReference type="ARBA" id="ARBA00023002"/>
    </source>
</evidence>
<dbReference type="Gene3D" id="3.40.50.720">
    <property type="entry name" value="NAD(P)-binding Rossmann-like Domain"/>
    <property type="match status" value="1"/>
</dbReference>
<evidence type="ECO:0000256" key="3">
    <source>
        <dbReference type="RuleBase" id="RU000363"/>
    </source>
</evidence>
<dbReference type="CDD" id="cd05233">
    <property type="entry name" value="SDR_c"/>
    <property type="match status" value="1"/>
</dbReference>
<name>A0ABY8H605_9MICC</name>